<proteinExistence type="predicted"/>
<dbReference type="InterPro" id="IPR057335">
    <property type="entry name" value="Beta-barrel_SelB"/>
</dbReference>
<dbReference type="Gene3D" id="1.10.10.2770">
    <property type="match status" value="1"/>
</dbReference>
<evidence type="ECO:0000256" key="2">
    <source>
        <dbReference type="ARBA" id="ARBA00023134"/>
    </source>
</evidence>
<reference evidence="4" key="1">
    <citation type="journal article" date="2014" name="Front. Microbiol.">
        <title>High frequency of phylogenetically diverse reductive dehalogenase-homologous genes in deep subseafloor sedimentary metagenomes.</title>
        <authorList>
            <person name="Kawai M."/>
            <person name="Futagami T."/>
            <person name="Toyoda A."/>
            <person name="Takaki Y."/>
            <person name="Nishi S."/>
            <person name="Hori S."/>
            <person name="Arai W."/>
            <person name="Tsubouchi T."/>
            <person name="Morono Y."/>
            <person name="Uchiyama I."/>
            <person name="Ito T."/>
            <person name="Fujiyama A."/>
            <person name="Inagaki F."/>
            <person name="Takami H."/>
        </authorList>
    </citation>
    <scope>NUCLEOTIDE SEQUENCE</scope>
    <source>
        <strain evidence="4">Expedition CK06-06</strain>
    </source>
</reference>
<dbReference type="Gene3D" id="2.40.30.10">
    <property type="entry name" value="Translation factors"/>
    <property type="match status" value="1"/>
</dbReference>
<feature type="non-terminal residue" evidence="4">
    <location>
        <position position="1"/>
    </location>
</feature>
<evidence type="ECO:0000313" key="4">
    <source>
        <dbReference type="EMBL" id="GAF81050.1"/>
    </source>
</evidence>
<dbReference type="InterPro" id="IPR009001">
    <property type="entry name" value="Transl_elong_EF1A/Init_IF2_C"/>
</dbReference>
<evidence type="ECO:0000259" key="3">
    <source>
        <dbReference type="Pfam" id="PF25461"/>
    </source>
</evidence>
<accession>X0TY22</accession>
<dbReference type="Pfam" id="PF25461">
    <property type="entry name" value="Beta-barrel_SelB"/>
    <property type="match status" value="1"/>
</dbReference>
<keyword evidence="1" id="KW-0547">Nucleotide-binding</keyword>
<gene>
    <name evidence="4" type="ORF">S01H1_16351</name>
</gene>
<comment type="caution">
    <text evidence="4">The sequence shown here is derived from an EMBL/GenBank/DDBJ whole genome shotgun (WGS) entry which is preliminary data.</text>
</comment>
<dbReference type="EMBL" id="BARS01008593">
    <property type="protein sequence ID" value="GAF81050.1"/>
    <property type="molecule type" value="Genomic_DNA"/>
</dbReference>
<dbReference type="InterPro" id="IPR009000">
    <property type="entry name" value="Transl_B-barrel_sf"/>
</dbReference>
<sequence length="366" mass="40919">LRVRRLERHGSEVDSVIAGDRASLNLVGLNRDDFKRGMIISDRELNDTTMIDAQLTLFHHAPKISIWSDVLFLLGTFEAQARAHLLDSNSAAGGDSALVQIHLPVSCNISIGDRFIIRSTSSDVTMGGGEVIDASPLHHRRRPSKLITNLEKIAEGKLTELIAAEVRKTKNVLLHTEIAEKLFNTPAEVKAVIQEGMPDDIVVRSTDETAYLITKNVYEQFLETILKNITAYHKRNPLDAGGRTIQDLIGVLGIGASERSEDFIRLLLDKLMHEGKLKQVGSTWAAVEHTVVIASDMQENIEKIDNYLKNFGMKVPLATEIDAFAKKNRIESKSLNQILRYLTEKKRLYRMEGDTLHADIVNPVRI</sequence>
<protein>
    <recommendedName>
        <fullName evidence="3">Selenocysteine-specific elongation factor beta-barrel domain-containing protein</fullName>
    </recommendedName>
</protein>
<dbReference type="SUPFAM" id="SSF50465">
    <property type="entry name" value="EF-Tu/eEF-1alpha/eIF2-gamma C-terminal domain"/>
    <property type="match status" value="1"/>
</dbReference>
<feature type="domain" description="Selenocysteine-specific elongation factor beta-barrel" evidence="3">
    <location>
        <begin position="60"/>
        <end position="136"/>
    </location>
</feature>
<name>X0TY22_9ZZZZ</name>
<feature type="non-terminal residue" evidence="4">
    <location>
        <position position="366"/>
    </location>
</feature>
<keyword evidence="2" id="KW-0342">GTP-binding</keyword>
<organism evidence="4">
    <name type="scientific">marine sediment metagenome</name>
    <dbReference type="NCBI Taxonomy" id="412755"/>
    <lineage>
        <taxon>unclassified sequences</taxon>
        <taxon>metagenomes</taxon>
        <taxon>ecological metagenomes</taxon>
    </lineage>
</organism>
<dbReference type="AlphaFoldDB" id="X0TY22"/>
<dbReference type="GO" id="GO:0005525">
    <property type="term" value="F:GTP binding"/>
    <property type="evidence" value="ECO:0007669"/>
    <property type="project" value="UniProtKB-KW"/>
</dbReference>
<dbReference type="SUPFAM" id="SSF50447">
    <property type="entry name" value="Translation proteins"/>
    <property type="match status" value="1"/>
</dbReference>
<evidence type="ECO:0000256" key="1">
    <source>
        <dbReference type="ARBA" id="ARBA00022741"/>
    </source>
</evidence>